<dbReference type="Pfam" id="PF16363">
    <property type="entry name" value="GDP_Man_Dehyd"/>
    <property type="match status" value="1"/>
</dbReference>
<proteinExistence type="predicted"/>
<dbReference type="PANTHER" id="PTHR43000">
    <property type="entry name" value="DTDP-D-GLUCOSE 4,6-DEHYDRATASE-RELATED"/>
    <property type="match status" value="1"/>
</dbReference>
<dbReference type="SUPFAM" id="SSF51735">
    <property type="entry name" value="NAD(P)-binding Rossmann-fold domains"/>
    <property type="match status" value="1"/>
</dbReference>
<name>A0A1R0WVV3_9BACL</name>
<dbReference type="EMBL" id="MKQP01000067">
    <property type="protein sequence ID" value="OMD22544.1"/>
    <property type="molecule type" value="Genomic_DNA"/>
</dbReference>
<reference evidence="2 3" key="1">
    <citation type="submission" date="2016-10" db="EMBL/GenBank/DDBJ databases">
        <title>Paenibacillus species isolates.</title>
        <authorList>
            <person name="Beno S.M."/>
        </authorList>
    </citation>
    <scope>NUCLEOTIDE SEQUENCE [LARGE SCALE GENOMIC DNA]</scope>
    <source>
        <strain evidence="2 3">FSL H7-0604</strain>
    </source>
</reference>
<gene>
    <name evidence="2" type="ORF">BJP51_06500</name>
</gene>
<dbReference type="InterPro" id="IPR013445">
    <property type="entry name" value="CDP_4_6_deHydtase"/>
</dbReference>
<dbReference type="Gene3D" id="3.40.50.720">
    <property type="entry name" value="NAD(P)-binding Rossmann-like Domain"/>
    <property type="match status" value="1"/>
</dbReference>
<comment type="caution">
    <text evidence="2">The sequence shown here is derived from an EMBL/GenBank/DDBJ whole genome shotgun (WGS) entry which is preliminary data.</text>
</comment>
<sequence>MGIMRSFWENKRVLITGHTGFKGSWLSLWLQKLGAQVTGYSLAPPTMPNLFTQADVKNGMTTIFGDIGDLSLLKKTIAEFDPEIIFHMAAQSLVRKSYQEPVKTFSANVMGTVNLFEAARSAVNLRVIINITSDKCYENKEWQWGYREIDPMGGDDPYSASKGCAELVTAAYRRSFFPKENYDLHKVAISSVRAGNVIGGGDWAEDRIIPDLVRSIQSNERLVIRNPHSVRPWQHVLEPLYGYLLLAEKMWNNGTEYDDSWNIGPSDNDAISVEALLNLFQEAWGQKLKICVDDGNHPHEANYLKLDCSKARQQLGWTSRLSIEQCMQWVAAWTRAYLQEEDIRDFTIDQISSFEELIKEHK</sequence>
<evidence type="ECO:0000259" key="1">
    <source>
        <dbReference type="Pfam" id="PF16363"/>
    </source>
</evidence>
<accession>A0A1R0WVV3</accession>
<dbReference type="CDD" id="cd05252">
    <property type="entry name" value="CDP_GD_SDR_e"/>
    <property type="match status" value="1"/>
</dbReference>
<evidence type="ECO:0000313" key="2">
    <source>
        <dbReference type="EMBL" id="OMD22544.1"/>
    </source>
</evidence>
<protein>
    <submittedName>
        <fullName evidence="2">CDP-glucose 4,6-dehydratase</fullName>
    </submittedName>
</protein>
<dbReference type="RefSeq" id="WP_036678683.1">
    <property type="nucleotide sequence ID" value="NZ_MKQP01000067.1"/>
</dbReference>
<feature type="domain" description="NAD(P)-binding" evidence="1">
    <location>
        <begin position="14"/>
        <end position="328"/>
    </location>
</feature>
<dbReference type="Proteomes" id="UP000187465">
    <property type="component" value="Unassembled WGS sequence"/>
</dbReference>
<dbReference type="InterPro" id="IPR036291">
    <property type="entry name" value="NAD(P)-bd_dom_sf"/>
</dbReference>
<evidence type="ECO:0000313" key="3">
    <source>
        <dbReference type="Proteomes" id="UP000187465"/>
    </source>
</evidence>
<dbReference type="AlphaFoldDB" id="A0A1R0WVV3"/>
<organism evidence="2 3">
    <name type="scientific">Paenibacillus odorifer</name>
    <dbReference type="NCBI Taxonomy" id="189426"/>
    <lineage>
        <taxon>Bacteria</taxon>
        <taxon>Bacillati</taxon>
        <taxon>Bacillota</taxon>
        <taxon>Bacilli</taxon>
        <taxon>Bacillales</taxon>
        <taxon>Paenibacillaceae</taxon>
        <taxon>Paenibacillus</taxon>
    </lineage>
</organism>
<dbReference type="InterPro" id="IPR016040">
    <property type="entry name" value="NAD(P)-bd_dom"/>
</dbReference>
<dbReference type="Gene3D" id="3.90.25.10">
    <property type="entry name" value="UDP-galactose 4-epimerase, domain 1"/>
    <property type="match status" value="1"/>
</dbReference>
<dbReference type="NCBIfam" id="TIGR02622">
    <property type="entry name" value="CDP_4_6_dhtase"/>
    <property type="match status" value="1"/>
</dbReference>